<evidence type="ECO:0000313" key="3">
    <source>
        <dbReference type="Proteomes" id="UP000183200"/>
    </source>
</evidence>
<accession>A0A1G9UYN3</accession>
<dbReference type="Proteomes" id="UP000183200">
    <property type="component" value="Unassembled WGS sequence"/>
</dbReference>
<evidence type="ECO:0000256" key="1">
    <source>
        <dbReference type="SAM" id="SignalP"/>
    </source>
</evidence>
<feature type="signal peptide" evidence="1">
    <location>
        <begin position="1"/>
        <end position="16"/>
    </location>
</feature>
<dbReference type="InterPro" id="IPR058087">
    <property type="entry name" value="XAC2610_dom"/>
</dbReference>
<dbReference type="NCBIfam" id="NF047539">
    <property type="entry name" value="XAC2610_fam"/>
    <property type="match status" value="1"/>
</dbReference>
<name>A0A1G9UYN3_9SPHI</name>
<protein>
    <recommendedName>
        <fullName evidence="4">Repeat domain-containing protein</fullName>
    </recommendedName>
</protein>
<dbReference type="EMBL" id="FNGY01000004">
    <property type="protein sequence ID" value="SDM64930.1"/>
    <property type="molecule type" value="Genomic_DNA"/>
</dbReference>
<keyword evidence="3" id="KW-1185">Reference proteome</keyword>
<organism evidence="2 3">
    <name type="scientific">Pedobacter steynii</name>
    <dbReference type="NCBI Taxonomy" id="430522"/>
    <lineage>
        <taxon>Bacteria</taxon>
        <taxon>Pseudomonadati</taxon>
        <taxon>Bacteroidota</taxon>
        <taxon>Sphingobacteriia</taxon>
        <taxon>Sphingobacteriales</taxon>
        <taxon>Sphingobacteriaceae</taxon>
        <taxon>Pedobacter</taxon>
    </lineage>
</organism>
<sequence>MLTTIFLFLMISSAHAQPFDLKSVGEAKTFRLRVYFGTQGKGAFVQYQGQKGIIPLQVKSRTVDSTERKSGQPDFTTYVWNEVINGKVTGSYGLTLGLREILDIWYLRKKDGKRFSLESTDQKSDSYDGEDQYLLHGALLAFNHTKHDRFHIEYPDGTKKAMQLPDFDQPNHARQSIIADYNFDGYDDVAFSIPDAGMGVYRIFSIWLYQPKSGRFEKLPDPDYSRSNCSELCDVRIDSKKKLLFTSCRGGASWWQDVYRFSSPNKLVWVKSSKANH</sequence>
<proteinExistence type="predicted"/>
<keyword evidence="1" id="KW-0732">Signal</keyword>
<evidence type="ECO:0000313" key="2">
    <source>
        <dbReference type="EMBL" id="SDM64930.1"/>
    </source>
</evidence>
<reference evidence="3" key="1">
    <citation type="submission" date="2016-10" db="EMBL/GenBank/DDBJ databases">
        <authorList>
            <person name="Varghese N."/>
            <person name="Submissions S."/>
        </authorList>
    </citation>
    <scope>NUCLEOTIDE SEQUENCE [LARGE SCALE GENOMIC DNA]</scope>
    <source>
        <strain evidence="3">DSM 19110</strain>
    </source>
</reference>
<dbReference type="AlphaFoldDB" id="A0A1G9UYN3"/>
<gene>
    <name evidence="2" type="ORF">SAMN05421820_104325</name>
</gene>
<evidence type="ECO:0008006" key="4">
    <source>
        <dbReference type="Google" id="ProtNLM"/>
    </source>
</evidence>
<feature type="chain" id="PRO_5010307111" description="Repeat domain-containing protein" evidence="1">
    <location>
        <begin position="17"/>
        <end position="277"/>
    </location>
</feature>